<feature type="transmembrane region" description="Helical" evidence="1">
    <location>
        <begin position="208"/>
        <end position="233"/>
    </location>
</feature>
<dbReference type="eggNOG" id="COG3817">
    <property type="taxonomic scope" value="Bacteria"/>
</dbReference>
<reference evidence="2 3" key="1">
    <citation type="journal article" date="2011" name="J. Bacteriol.">
        <title>Genome sequence of Brevibacillus laterosporus LMG 15441, a pathogen of invertebrates.</title>
        <authorList>
            <person name="Djukic M."/>
            <person name="Poehlein A."/>
            <person name="Thurmer A."/>
            <person name="Daniel R."/>
        </authorList>
    </citation>
    <scope>NUCLEOTIDE SEQUENCE [LARGE SCALE GENOMIC DNA]</scope>
    <source>
        <strain evidence="2 3">LMG 15441</strain>
    </source>
</reference>
<feature type="transmembrane region" description="Helical" evidence="1">
    <location>
        <begin position="55"/>
        <end position="76"/>
    </location>
</feature>
<feature type="transmembrane region" description="Helical" evidence="1">
    <location>
        <begin position="7"/>
        <end position="24"/>
    </location>
</feature>
<dbReference type="Proteomes" id="UP000005850">
    <property type="component" value="Chromosome"/>
</dbReference>
<organism evidence="2 3">
    <name type="scientific">Brevibacillus laterosporus LMG 15441</name>
    <dbReference type="NCBI Taxonomy" id="1042163"/>
    <lineage>
        <taxon>Bacteria</taxon>
        <taxon>Bacillati</taxon>
        <taxon>Bacillota</taxon>
        <taxon>Bacilli</taxon>
        <taxon>Bacillales</taxon>
        <taxon>Paenibacillaceae</taxon>
        <taxon>Brevibacillus</taxon>
    </lineage>
</organism>
<feature type="transmembrane region" description="Helical" evidence="1">
    <location>
        <begin position="297"/>
        <end position="316"/>
    </location>
</feature>
<proteinExistence type="predicted"/>
<protein>
    <recommendedName>
        <fullName evidence="4">Permease</fullName>
    </recommendedName>
</protein>
<dbReference type="Pfam" id="PF06166">
    <property type="entry name" value="DUF979"/>
    <property type="match status" value="1"/>
</dbReference>
<keyword evidence="3" id="KW-1185">Reference proteome</keyword>
<name>A0A075R515_BRELA</name>
<dbReference type="RefSeq" id="WP_003333643.1">
    <property type="nucleotide sequence ID" value="NZ_CP007806.1"/>
</dbReference>
<feature type="transmembrane region" description="Helical" evidence="1">
    <location>
        <begin position="254"/>
        <end position="277"/>
    </location>
</feature>
<feature type="transmembrane region" description="Helical" evidence="1">
    <location>
        <begin position="171"/>
        <end position="196"/>
    </location>
</feature>
<feature type="transmembrane region" description="Helical" evidence="1">
    <location>
        <begin position="97"/>
        <end position="115"/>
    </location>
</feature>
<dbReference type="STRING" id="1042163.BRLA_c003200"/>
<keyword evidence="1" id="KW-0812">Transmembrane</keyword>
<keyword evidence="1" id="KW-1133">Transmembrane helix</keyword>
<keyword evidence="1" id="KW-0472">Membrane</keyword>
<dbReference type="HOGENOM" id="CLU_078249_0_0_9"/>
<feature type="transmembrane region" description="Helical" evidence="1">
    <location>
        <begin position="131"/>
        <end position="150"/>
    </location>
</feature>
<dbReference type="KEGG" id="blr:BRLA_c003200"/>
<sequence>MFIQLDFIYYLAGVFLVIISILALRDKSNPRRFTTSLFWALFAFSFLGGKLVSSLVMGIIVLLMALIAGLGGVRLGTYQQTTDEQREASAKRFGNRLFIPALLIPVVTVIGSVLLKNAKIGEIFLLDQQNVTLVSLGVACLVSLVVAMSITKTKGIQPVKESRRLLDAIGWAAVLPQMLATLGALFGAAGVGTVIADLVSSAIPVDNRFLVVVAYVLGMALFTMVMGNAFAAFPVMTAGIGLPLLVQMHGGNPAVLGAIGMFSGYCGTLLTPMAANFNIVPAALLDLPDKNAVIKAQAPTALLLLGINIFLMYYLLF</sequence>
<gene>
    <name evidence="2" type="ORF">BRLA_c003200</name>
</gene>
<dbReference type="AlphaFoldDB" id="A0A075R515"/>
<accession>A0A075R515</accession>
<evidence type="ECO:0008006" key="4">
    <source>
        <dbReference type="Google" id="ProtNLM"/>
    </source>
</evidence>
<evidence type="ECO:0000313" key="2">
    <source>
        <dbReference type="EMBL" id="AIG24715.1"/>
    </source>
</evidence>
<evidence type="ECO:0000256" key="1">
    <source>
        <dbReference type="SAM" id="Phobius"/>
    </source>
</evidence>
<evidence type="ECO:0000313" key="3">
    <source>
        <dbReference type="Proteomes" id="UP000005850"/>
    </source>
</evidence>
<dbReference type="EMBL" id="CP007806">
    <property type="protein sequence ID" value="AIG24715.1"/>
    <property type="molecule type" value="Genomic_DNA"/>
</dbReference>
<dbReference type="InterPro" id="IPR009323">
    <property type="entry name" value="DUF979"/>
</dbReference>